<organism evidence="1 2">
    <name type="scientific">Oryzias latipes</name>
    <name type="common">Japanese rice fish</name>
    <name type="synonym">Japanese killifish</name>
    <dbReference type="NCBI Taxonomy" id="8090"/>
    <lineage>
        <taxon>Eukaryota</taxon>
        <taxon>Metazoa</taxon>
        <taxon>Chordata</taxon>
        <taxon>Craniata</taxon>
        <taxon>Vertebrata</taxon>
        <taxon>Euteleostomi</taxon>
        <taxon>Actinopterygii</taxon>
        <taxon>Neopterygii</taxon>
        <taxon>Teleostei</taxon>
        <taxon>Neoteleostei</taxon>
        <taxon>Acanthomorphata</taxon>
        <taxon>Ovalentaria</taxon>
        <taxon>Atherinomorphae</taxon>
        <taxon>Beloniformes</taxon>
        <taxon>Adrianichthyidae</taxon>
        <taxon>Oryziinae</taxon>
        <taxon>Oryzias</taxon>
    </lineage>
</organism>
<accession>A0A3P9KKC1</accession>
<sequence>MYACCFNFYYIEVLRYRLTWFFHLLSGCWRRRTQSGCWRRRTQSGCWRRRTQSGCWRRRTQYSSKLCVKSSFS</sequence>
<reference key="1">
    <citation type="journal article" date="2007" name="Nature">
        <title>The medaka draft genome and insights into vertebrate genome evolution.</title>
        <authorList>
            <person name="Kasahara M."/>
            <person name="Naruse K."/>
            <person name="Sasaki S."/>
            <person name="Nakatani Y."/>
            <person name="Qu W."/>
            <person name="Ahsan B."/>
            <person name="Yamada T."/>
            <person name="Nagayasu Y."/>
            <person name="Doi K."/>
            <person name="Kasai Y."/>
            <person name="Jindo T."/>
            <person name="Kobayashi D."/>
            <person name="Shimada A."/>
            <person name="Toyoda A."/>
            <person name="Kuroki Y."/>
            <person name="Fujiyama A."/>
            <person name="Sasaki T."/>
            <person name="Shimizu A."/>
            <person name="Asakawa S."/>
            <person name="Shimizu N."/>
            <person name="Hashimoto S."/>
            <person name="Yang J."/>
            <person name="Lee Y."/>
            <person name="Matsushima K."/>
            <person name="Sugano S."/>
            <person name="Sakaizumi M."/>
            <person name="Narita T."/>
            <person name="Ohishi K."/>
            <person name="Haga S."/>
            <person name="Ohta F."/>
            <person name="Nomoto H."/>
            <person name="Nogata K."/>
            <person name="Morishita T."/>
            <person name="Endo T."/>
            <person name="Shin-I T."/>
            <person name="Takeda H."/>
            <person name="Morishita S."/>
            <person name="Kohara Y."/>
        </authorList>
    </citation>
    <scope>NUCLEOTIDE SEQUENCE [LARGE SCALE GENOMIC DNA]</scope>
    <source>
        <strain>Hd-rR</strain>
    </source>
</reference>
<dbReference type="AlphaFoldDB" id="A0A3P9KKC1"/>
<name>A0A3P9KKC1_ORYLA</name>
<evidence type="ECO:0000313" key="1">
    <source>
        <dbReference type="Ensembl" id="ENSORLP00020008866.1"/>
    </source>
</evidence>
<proteinExistence type="predicted"/>
<reference evidence="1" key="3">
    <citation type="submission" date="2025-08" db="UniProtKB">
        <authorList>
            <consortium name="Ensembl"/>
        </authorList>
    </citation>
    <scope>IDENTIFICATION</scope>
    <source>
        <strain evidence="1">HNI</strain>
    </source>
</reference>
<protein>
    <submittedName>
        <fullName evidence="1">Uncharacterized protein</fullName>
    </submittedName>
</protein>
<evidence type="ECO:0000313" key="2">
    <source>
        <dbReference type="Proteomes" id="UP000265180"/>
    </source>
</evidence>
<dbReference type="Proteomes" id="UP000265180">
    <property type="component" value="Chromosome 12"/>
</dbReference>
<reference evidence="1" key="4">
    <citation type="submission" date="2025-09" db="UniProtKB">
        <authorList>
            <consortium name="Ensembl"/>
        </authorList>
    </citation>
    <scope>IDENTIFICATION</scope>
    <source>
        <strain evidence="1">HNI</strain>
    </source>
</reference>
<dbReference type="Ensembl" id="ENSORLT00020000465.1">
    <property type="protein sequence ID" value="ENSORLP00020008866.1"/>
    <property type="gene ID" value="ENSORLG00020000751.1"/>
</dbReference>
<reference evidence="1 2" key="2">
    <citation type="submission" date="2017-04" db="EMBL/GenBank/DDBJ databases">
        <title>CpG methylation of centromeres and impact of large insertions on vertebrate speciation.</title>
        <authorList>
            <person name="Ichikawa K."/>
            <person name="Yoshimura J."/>
            <person name="Morishita S."/>
        </authorList>
    </citation>
    <scope>NUCLEOTIDE SEQUENCE</scope>
    <source>
        <strain evidence="1 2">HNI</strain>
    </source>
</reference>